<sequence length="410" mass="44124">MGNVIGVDCSYASKNLIDRIFITVGCDSDEECRHADEFVARNSFVSLHIADNKVARSDSREYRFLSVPATHADATAHLASRYRRNIRRVTICGNVSASLLHTLESLFPDAIITEREHEACLHFGASLFVSSPGGVVAVNGDPPSPKPFDITATNGHMHAAVHSGASYKIIPSKDSHKNHVWHSVIGFSAVTHLYNMFISRYGLSENSVRTEMTEIAELAVHGTSNSCDMLVRNAYGGGCADIGLSGDTLAASFGMLHKDPSLWECANEDGSECMHVGSDGDETDDGQSNGSGVRADTAPSECCALPVASEVTNKPLSPYPRHVPKKEDVAHSLVKMLIISVTNHAILHAQLNGIDTVIFSGIIFENDSLCGLAKPYVDRWSKGSMEMLVCRNSTFLASTGAVELSDALDS</sequence>
<dbReference type="PANTHER" id="PTHR12280:SF20">
    <property type="entry name" value="4'-PHOSPHOPANTETHEINE PHOSPHATASE"/>
    <property type="match status" value="1"/>
</dbReference>
<evidence type="ECO:0000256" key="1">
    <source>
        <dbReference type="ARBA" id="ARBA00022741"/>
    </source>
</evidence>
<dbReference type="SUPFAM" id="SSF53067">
    <property type="entry name" value="Actin-like ATPase domain"/>
    <property type="match status" value="1"/>
</dbReference>
<dbReference type="EMBL" id="BDSA01000002">
    <property type="protein sequence ID" value="GBE60573.1"/>
    <property type="molecule type" value="Genomic_DNA"/>
</dbReference>
<dbReference type="PANTHER" id="PTHR12280">
    <property type="entry name" value="PANTOTHENATE KINASE"/>
    <property type="match status" value="1"/>
</dbReference>
<keyword evidence="3" id="KW-0173">Coenzyme A biosynthesis</keyword>
<dbReference type="Gene3D" id="3.30.420.40">
    <property type="match status" value="1"/>
</dbReference>
<organism evidence="5 6">
    <name type="scientific">Babesia ovata</name>
    <dbReference type="NCBI Taxonomy" id="189622"/>
    <lineage>
        <taxon>Eukaryota</taxon>
        <taxon>Sar</taxon>
        <taxon>Alveolata</taxon>
        <taxon>Apicomplexa</taxon>
        <taxon>Aconoidasida</taxon>
        <taxon>Piroplasmida</taxon>
        <taxon>Babesiidae</taxon>
        <taxon>Babesia</taxon>
    </lineage>
</organism>
<evidence type="ECO:0000313" key="5">
    <source>
        <dbReference type="EMBL" id="GBE60573.1"/>
    </source>
</evidence>
<gene>
    <name evidence="5" type="ORF">BOVATA_020660</name>
</gene>
<accession>A0A2H6KC51</accession>
<dbReference type="GO" id="GO:0004594">
    <property type="term" value="F:pantothenate kinase activity"/>
    <property type="evidence" value="ECO:0007669"/>
    <property type="project" value="TreeGrafter"/>
</dbReference>
<dbReference type="OrthoDB" id="498611at2759"/>
<dbReference type="GO" id="GO:0015937">
    <property type="term" value="P:coenzyme A biosynthetic process"/>
    <property type="evidence" value="ECO:0007669"/>
    <property type="project" value="UniProtKB-KW"/>
</dbReference>
<proteinExistence type="predicted"/>
<protein>
    <submittedName>
        <fullName evidence="5">Pantothenate kinase</fullName>
    </submittedName>
</protein>
<keyword evidence="2" id="KW-0067">ATP-binding</keyword>
<dbReference type="VEuPathDB" id="PiroplasmaDB:BOVATA_020660"/>
<dbReference type="GO" id="GO:0005524">
    <property type="term" value="F:ATP binding"/>
    <property type="evidence" value="ECO:0007669"/>
    <property type="project" value="UniProtKB-KW"/>
</dbReference>
<dbReference type="RefSeq" id="XP_028866816.1">
    <property type="nucleotide sequence ID" value="XM_029010983.1"/>
</dbReference>
<keyword evidence="5" id="KW-0418">Kinase</keyword>
<keyword evidence="6" id="KW-1185">Reference proteome</keyword>
<evidence type="ECO:0000256" key="3">
    <source>
        <dbReference type="ARBA" id="ARBA00022993"/>
    </source>
</evidence>
<feature type="region of interest" description="Disordered" evidence="4">
    <location>
        <begin position="274"/>
        <end position="297"/>
    </location>
</feature>
<name>A0A2H6KC51_9APIC</name>
<keyword evidence="5" id="KW-0808">Transferase</keyword>
<dbReference type="Proteomes" id="UP000236319">
    <property type="component" value="Unassembled WGS sequence"/>
</dbReference>
<dbReference type="GeneID" id="39874343"/>
<evidence type="ECO:0000256" key="2">
    <source>
        <dbReference type="ARBA" id="ARBA00022840"/>
    </source>
</evidence>
<dbReference type="GO" id="GO:0005829">
    <property type="term" value="C:cytosol"/>
    <property type="evidence" value="ECO:0007669"/>
    <property type="project" value="TreeGrafter"/>
</dbReference>
<evidence type="ECO:0000256" key="4">
    <source>
        <dbReference type="SAM" id="MobiDB-lite"/>
    </source>
</evidence>
<reference evidence="5 6" key="1">
    <citation type="journal article" date="2017" name="BMC Genomics">
        <title>Whole-genome assembly of Babesia ovata and comparative genomics between closely related pathogens.</title>
        <authorList>
            <person name="Yamagishi J."/>
            <person name="Asada M."/>
            <person name="Hakimi H."/>
            <person name="Tanaka T.Q."/>
            <person name="Sugimoto C."/>
            <person name="Kawazu S."/>
        </authorList>
    </citation>
    <scope>NUCLEOTIDE SEQUENCE [LARGE SCALE GENOMIC DNA]</scope>
    <source>
        <strain evidence="5 6">Miyake</strain>
    </source>
</reference>
<keyword evidence="1" id="KW-0547">Nucleotide-binding</keyword>
<comment type="caution">
    <text evidence="5">The sequence shown here is derived from an EMBL/GenBank/DDBJ whole genome shotgun (WGS) entry which is preliminary data.</text>
</comment>
<dbReference type="GO" id="GO:0005634">
    <property type="term" value="C:nucleus"/>
    <property type="evidence" value="ECO:0007669"/>
    <property type="project" value="TreeGrafter"/>
</dbReference>
<evidence type="ECO:0000313" key="6">
    <source>
        <dbReference type="Proteomes" id="UP000236319"/>
    </source>
</evidence>
<dbReference type="InterPro" id="IPR043129">
    <property type="entry name" value="ATPase_NBD"/>
</dbReference>
<dbReference type="AlphaFoldDB" id="A0A2H6KC51"/>
<dbReference type="InterPro" id="IPR004567">
    <property type="entry name" value="Type_II_PanK"/>
</dbReference>
<dbReference type="Pfam" id="PF03630">
    <property type="entry name" value="Fumble"/>
    <property type="match status" value="1"/>
</dbReference>